<proteinExistence type="predicted"/>
<name>A0AAU8WV85_9VIBR</name>
<reference evidence="1 2" key="2">
    <citation type="submission" date="2017-06" db="EMBL/GenBank/DDBJ databases">
        <title>Complete genome sequence of Vibrio sp. 2521-89, a close relative of Vibrio cholerae isolated from lake water in New Mexico, USA.</title>
        <authorList>
            <person name="Liang K."/>
            <person name="Orata F.D."/>
            <person name="Winkjer N.S."/>
            <person name="Tarr C.L."/>
            <person name="Boucher Y."/>
        </authorList>
    </citation>
    <scope>NUCLEOTIDE SEQUENCE [LARGE SCALE GENOMIC DNA]</scope>
    <source>
        <strain evidence="1 2">2521-89</strain>
    </source>
</reference>
<dbReference type="AlphaFoldDB" id="A0AAU8WV85"/>
<protein>
    <submittedName>
        <fullName evidence="1">Uncharacterized protein</fullName>
    </submittedName>
</protein>
<accession>A0AAU8WV85</accession>
<sequence>MFEIGVFLFLNTCSVAPDLSLIHIKIPMIGEHCRVIAQLPLKMKERLTIGDKLLTQLMNFITFLRGQLKL</sequence>
<evidence type="ECO:0000313" key="1">
    <source>
        <dbReference type="EMBL" id="ASK55805.1"/>
    </source>
</evidence>
<evidence type="ECO:0000313" key="2">
    <source>
        <dbReference type="Proteomes" id="UP000198371"/>
    </source>
</evidence>
<reference evidence="2" key="1">
    <citation type="journal article" date="2017" name="Genome Announc.">
        <title>Complete Genome Sequence of Vibrio sp. Strain 2521-89, a Close Relative of Vibrio cholerae Isolated from Lake Water in New Mexico, USA.</title>
        <authorList>
            <person name="Liang K."/>
            <person name="Orata F.D."/>
            <person name="Winkjer N.S."/>
            <person name="Rowe L.A."/>
            <person name="Tarr C.L."/>
            <person name="Boucher Y."/>
        </authorList>
    </citation>
    <scope>NUCLEOTIDE SEQUENCE [LARGE SCALE GENOMIC DNA]</scope>
    <source>
        <strain evidence="2">2521-89</strain>
    </source>
</reference>
<dbReference type="EMBL" id="CP022353">
    <property type="protein sequence ID" value="ASK55805.1"/>
    <property type="molecule type" value="Genomic_DNA"/>
</dbReference>
<keyword evidence="2" id="KW-1185">Reference proteome</keyword>
<gene>
    <name evidence="1" type="ORF">CEQ48_13815</name>
</gene>
<organism evidence="1 2">
    <name type="scientific">Vibrio tarriae</name>
    <dbReference type="NCBI Taxonomy" id="2014742"/>
    <lineage>
        <taxon>Bacteria</taxon>
        <taxon>Pseudomonadati</taxon>
        <taxon>Pseudomonadota</taxon>
        <taxon>Gammaproteobacteria</taxon>
        <taxon>Vibrionales</taxon>
        <taxon>Vibrionaceae</taxon>
        <taxon>Vibrio</taxon>
    </lineage>
</organism>
<dbReference type="KEGG" id="vti:CEQ48_13815"/>
<dbReference type="Proteomes" id="UP000198371">
    <property type="component" value="Chromosome 1"/>
</dbReference>